<proteinExistence type="predicted"/>
<accession>A0A0U3SV21</accession>
<keyword evidence="2" id="KW-1185">Reference proteome</keyword>
<dbReference type="RefSeq" id="WP_068190223.1">
    <property type="nucleotide sequence ID" value="NZ_CP013909.1"/>
</dbReference>
<dbReference type="EMBL" id="CP013909">
    <property type="protein sequence ID" value="ALW84339.1"/>
    <property type="molecule type" value="Genomic_DNA"/>
</dbReference>
<evidence type="ECO:0008006" key="3">
    <source>
        <dbReference type="Google" id="ProtNLM"/>
    </source>
</evidence>
<dbReference type="STRING" id="1411621.AUC43_04085"/>
<evidence type="ECO:0000313" key="1">
    <source>
        <dbReference type="EMBL" id="ALW84339.1"/>
    </source>
</evidence>
<dbReference type="Proteomes" id="UP000059542">
    <property type="component" value="Chromosome"/>
</dbReference>
<dbReference type="KEGG" id="hyg:AUC43_04085"/>
<gene>
    <name evidence="1" type="ORF">AUC43_04085</name>
</gene>
<organism evidence="1 2">
    <name type="scientific">Hymenobacter sedentarius</name>
    <dbReference type="NCBI Taxonomy" id="1411621"/>
    <lineage>
        <taxon>Bacteria</taxon>
        <taxon>Pseudomonadati</taxon>
        <taxon>Bacteroidota</taxon>
        <taxon>Cytophagia</taxon>
        <taxon>Cytophagales</taxon>
        <taxon>Hymenobacteraceae</taxon>
        <taxon>Hymenobacter</taxon>
    </lineage>
</organism>
<protein>
    <recommendedName>
        <fullName evidence="3">ABC transporter ATPase</fullName>
    </recommendedName>
</protein>
<sequence length="170" mass="18824">MYVAFDQLPPEARVWIYQGSRQLTGPEVVGVLPRLARFAEEWTSHGRTLHASAEFLHQQFLVIGLDEGPAGASGCSIDASVRFVAQLERQLGVELLEKSQLAFLHGGTVELLKRSELPAAVANGTIKPETFYFDNTLGTKGELDTKWPRPAGETWLARYFGQAEKNRLLA</sequence>
<evidence type="ECO:0000313" key="2">
    <source>
        <dbReference type="Proteomes" id="UP000059542"/>
    </source>
</evidence>
<name>A0A0U3SV21_9BACT</name>
<dbReference type="AlphaFoldDB" id="A0A0U3SV21"/>
<reference evidence="1 2" key="1">
    <citation type="submission" date="2015-12" db="EMBL/GenBank/DDBJ databases">
        <authorList>
            <person name="Shamseldin A."/>
            <person name="Moawad H."/>
            <person name="Abd El-Rahim W.M."/>
            <person name="Sadowsky M.J."/>
        </authorList>
    </citation>
    <scope>NUCLEOTIDE SEQUENCE [LARGE SCALE GENOMIC DNA]</scope>
    <source>
        <strain evidence="1 2">DG5B</strain>
    </source>
</reference>
<dbReference type="OrthoDB" id="978691at2"/>